<sequence length="141" mass="14593">MRRRDLIAATIAVPALAAASTAHAGDKAAPGGASLGIAGVGLPVISGGRIRNYVFVSLRLHLGGSATPESMRPKEAYLRDALVRAGHRTPFVVEGDWTRIDAAAMSASLMRSAAAIAGRGAVTRIEVVSQAPRRRTGVVAR</sequence>
<reference evidence="2 3" key="1">
    <citation type="submission" date="2020-08" db="EMBL/GenBank/DDBJ databases">
        <title>Genomic Encyclopedia of Type Strains, Phase IV (KMG-IV): sequencing the most valuable type-strain genomes for metagenomic binning, comparative biology and taxonomic classification.</title>
        <authorList>
            <person name="Goeker M."/>
        </authorList>
    </citation>
    <scope>NUCLEOTIDE SEQUENCE [LARGE SCALE GENOMIC DNA]</scope>
    <source>
        <strain evidence="2 3">DSM 25335</strain>
    </source>
</reference>
<keyword evidence="3" id="KW-1185">Reference proteome</keyword>
<evidence type="ECO:0000256" key="1">
    <source>
        <dbReference type="SAM" id="SignalP"/>
    </source>
</evidence>
<dbReference type="Proteomes" id="UP000566663">
    <property type="component" value="Unassembled WGS sequence"/>
</dbReference>
<dbReference type="RefSeq" id="WP_183251852.1">
    <property type="nucleotide sequence ID" value="NZ_BAAAFF010000004.1"/>
</dbReference>
<gene>
    <name evidence="2" type="ORF">HNQ67_000413</name>
</gene>
<comment type="caution">
    <text evidence="2">The sequence shown here is derived from an EMBL/GenBank/DDBJ whole genome shotgun (WGS) entry which is preliminary data.</text>
</comment>
<proteinExistence type="predicted"/>
<dbReference type="EMBL" id="JACHFZ010000001">
    <property type="protein sequence ID" value="MBB5290917.1"/>
    <property type="molecule type" value="Genomic_DNA"/>
</dbReference>
<dbReference type="AlphaFoldDB" id="A0A7W8HVY4"/>
<protein>
    <submittedName>
        <fullName evidence="2">Uncharacterized protein</fullName>
    </submittedName>
</protein>
<evidence type="ECO:0000313" key="2">
    <source>
        <dbReference type="EMBL" id="MBB5290917.1"/>
    </source>
</evidence>
<keyword evidence="1" id="KW-0732">Signal</keyword>
<organism evidence="2 3">
    <name type="scientific">Brevundimonas basaltis</name>
    <dbReference type="NCBI Taxonomy" id="472166"/>
    <lineage>
        <taxon>Bacteria</taxon>
        <taxon>Pseudomonadati</taxon>
        <taxon>Pseudomonadota</taxon>
        <taxon>Alphaproteobacteria</taxon>
        <taxon>Caulobacterales</taxon>
        <taxon>Caulobacteraceae</taxon>
        <taxon>Brevundimonas</taxon>
    </lineage>
</organism>
<evidence type="ECO:0000313" key="3">
    <source>
        <dbReference type="Proteomes" id="UP000566663"/>
    </source>
</evidence>
<name>A0A7W8HVY4_9CAUL</name>
<feature type="signal peptide" evidence="1">
    <location>
        <begin position="1"/>
        <end position="24"/>
    </location>
</feature>
<accession>A0A7W8HVY4</accession>
<feature type="chain" id="PRO_5031065439" evidence="1">
    <location>
        <begin position="25"/>
        <end position="141"/>
    </location>
</feature>